<evidence type="ECO:0000259" key="10">
    <source>
        <dbReference type="Pfam" id="PF25467"/>
    </source>
</evidence>
<gene>
    <name evidence="11" type="ORF">Cni_G00018</name>
</gene>
<dbReference type="PANTHER" id="PTHR12755">
    <property type="entry name" value="CLEAVAGE/POLYADENYLATION FACTOR IA SUBUNIT CLP1P"/>
    <property type="match status" value="1"/>
</dbReference>
<keyword evidence="12" id="KW-1185">Reference proteome</keyword>
<comment type="similarity">
    <text evidence="2">Belongs to the Clp1 family. NOL9/GRC3 subfamily.</text>
</comment>
<sequence>MAENSGRRFLDEGWPVPDCWKETADCIAYGSSSPPAISLVCGPGNSGKSTFSRILLNTLLQSYKRVAYLDTDVGQPEFSTPGCLSLHVIDEQTPDLTILCIKRPERCFFFGDVTAQRDPKSYLNYIFSLFDHFVVNHYKSTVLVKSQYSMLPLVINTSGWVKGVGYDMLVEMLRYMSPTHVVHIRVSAERKNLPSGFFWVEGNEKTSVNLMEIPALHGSSTRQAQIKKEAHIIRDVRLLAYFRQCLPKELLISSYKELEHFFACTPPYEIPLSRIKLKHIHCQVSSSEVNDSLKTTIVGLAISSDFPSSSAHCIPWCVGLGIIRGVDTRKDRLYLVTPVPSCKLEKVDILFQGCLETPACFCQ</sequence>
<evidence type="ECO:0000256" key="5">
    <source>
        <dbReference type="ARBA" id="ARBA00022741"/>
    </source>
</evidence>
<evidence type="ECO:0000256" key="6">
    <source>
        <dbReference type="ARBA" id="ARBA00022777"/>
    </source>
</evidence>
<keyword evidence="4" id="KW-0808">Transferase</keyword>
<dbReference type="Pfam" id="PF16575">
    <property type="entry name" value="CLP1_P"/>
    <property type="match status" value="1"/>
</dbReference>
<dbReference type="Proteomes" id="UP001327560">
    <property type="component" value="Chromosome 1"/>
</dbReference>
<dbReference type="GO" id="GO:0005730">
    <property type="term" value="C:nucleolus"/>
    <property type="evidence" value="ECO:0007669"/>
    <property type="project" value="UniProtKB-SubCell"/>
</dbReference>
<evidence type="ECO:0000259" key="9">
    <source>
        <dbReference type="Pfam" id="PF16575"/>
    </source>
</evidence>
<evidence type="ECO:0000256" key="8">
    <source>
        <dbReference type="ARBA" id="ARBA00023242"/>
    </source>
</evidence>
<evidence type="ECO:0000256" key="7">
    <source>
        <dbReference type="ARBA" id="ARBA00022840"/>
    </source>
</evidence>
<keyword evidence="3" id="KW-0698">rRNA processing</keyword>
<dbReference type="Gene3D" id="3.40.50.300">
    <property type="entry name" value="P-loop containing nucleotide triphosphate hydrolases"/>
    <property type="match status" value="1"/>
</dbReference>
<accession>A0AAQ3PZM5</accession>
<dbReference type="AlphaFoldDB" id="A0AAQ3PZM5"/>
<evidence type="ECO:0000256" key="4">
    <source>
        <dbReference type="ARBA" id="ARBA00022679"/>
    </source>
</evidence>
<dbReference type="GO" id="GO:0051731">
    <property type="term" value="F:polynucleotide 5'-hydroxyl-kinase activity"/>
    <property type="evidence" value="ECO:0007669"/>
    <property type="project" value="InterPro"/>
</dbReference>
<comment type="subcellular location">
    <subcellularLocation>
        <location evidence="1">Nucleus</location>
        <location evidence="1">Nucleolus</location>
    </subcellularLocation>
</comment>
<dbReference type="InterPro" id="IPR027417">
    <property type="entry name" value="P-loop_NTPase"/>
</dbReference>
<keyword evidence="7" id="KW-0067">ATP-binding</keyword>
<keyword evidence="5" id="KW-0547">Nucleotide-binding</keyword>
<evidence type="ECO:0000256" key="3">
    <source>
        <dbReference type="ARBA" id="ARBA00022552"/>
    </source>
</evidence>
<reference evidence="11 12" key="1">
    <citation type="submission" date="2023-10" db="EMBL/GenBank/DDBJ databases">
        <title>Chromosome-scale genome assembly provides insights into flower coloration mechanisms of Canna indica.</title>
        <authorList>
            <person name="Li C."/>
        </authorList>
    </citation>
    <scope>NUCLEOTIDE SEQUENCE [LARGE SCALE GENOMIC DNA]</scope>
    <source>
        <tissue evidence="11">Flower</tissue>
    </source>
</reference>
<evidence type="ECO:0000256" key="2">
    <source>
        <dbReference type="ARBA" id="ARBA00011003"/>
    </source>
</evidence>
<keyword evidence="8" id="KW-0539">Nucleus</keyword>
<dbReference type="InterPro" id="IPR032319">
    <property type="entry name" value="CLP1_P"/>
</dbReference>
<dbReference type="GO" id="GO:0000448">
    <property type="term" value="P:cleavage in ITS2 between 5.8S rRNA and LSU-rRNA of tricistronic rRNA transcript (SSU-rRNA, 5.8S rRNA, LSU-rRNA)"/>
    <property type="evidence" value="ECO:0007669"/>
    <property type="project" value="TreeGrafter"/>
</dbReference>
<name>A0AAQ3PZM5_9LILI</name>
<dbReference type="PANTHER" id="PTHR12755:SF3">
    <property type="entry name" value="POLYNUCLEOTIDE 5'-HYDROXYL-KINASE NOL9"/>
    <property type="match status" value="1"/>
</dbReference>
<dbReference type="GO" id="GO:0005524">
    <property type="term" value="F:ATP binding"/>
    <property type="evidence" value="ECO:0007669"/>
    <property type="project" value="UniProtKB-KW"/>
</dbReference>
<evidence type="ECO:0000313" key="12">
    <source>
        <dbReference type="Proteomes" id="UP001327560"/>
    </source>
</evidence>
<evidence type="ECO:0000313" key="11">
    <source>
        <dbReference type="EMBL" id="WOK91327.1"/>
    </source>
</evidence>
<feature type="domain" description="NOL9 C-terminal" evidence="10">
    <location>
        <begin position="265"/>
        <end position="358"/>
    </location>
</feature>
<dbReference type="EMBL" id="CP136890">
    <property type="protein sequence ID" value="WOK91327.1"/>
    <property type="molecule type" value="Genomic_DNA"/>
</dbReference>
<proteinExistence type="inferred from homology"/>
<dbReference type="InterPro" id="IPR045116">
    <property type="entry name" value="Clp1/Grc3"/>
</dbReference>
<organism evidence="11 12">
    <name type="scientific">Canna indica</name>
    <name type="common">Indian-shot</name>
    <dbReference type="NCBI Taxonomy" id="4628"/>
    <lineage>
        <taxon>Eukaryota</taxon>
        <taxon>Viridiplantae</taxon>
        <taxon>Streptophyta</taxon>
        <taxon>Embryophyta</taxon>
        <taxon>Tracheophyta</taxon>
        <taxon>Spermatophyta</taxon>
        <taxon>Magnoliopsida</taxon>
        <taxon>Liliopsida</taxon>
        <taxon>Zingiberales</taxon>
        <taxon>Cannaceae</taxon>
        <taxon>Canna</taxon>
    </lineage>
</organism>
<keyword evidence="6" id="KW-0418">Kinase</keyword>
<feature type="domain" description="Clp1 P-loop" evidence="9">
    <location>
        <begin position="42"/>
        <end position="243"/>
    </location>
</feature>
<evidence type="ECO:0000256" key="1">
    <source>
        <dbReference type="ARBA" id="ARBA00004604"/>
    </source>
</evidence>
<dbReference type="InterPro" id="IPR057570">
    <property type="entry name" value="NOL9_C"/>
</dbReference>
<dbReference type="Pfam" id="PF25467">
    <property type="entry name" value="NOL9_C"/>
    <property type="match status" value="1"/>
</dbReference>
<protein>
    <submittedName>
        <fullName evidence="11">Polynucleotide 5'-hydroxyl-kinase NOL9-like isoform X2</fullName>
    </submittedName>
</protein>
<dbReference type="SUPFAM" id="SSF52540">
    <property type="entry name" value="P-loop containing nucleoside triphosphate hydrolases"/>
    <property type="match status" value="1"/>
</dbReference>